<keyword evidence="3" id="KW-1003">Cell membrane</keyword>
<dbReference type="GO" id="GO:0055085">
    <property type="term" value="P:transmembrane transport"/>
    <property type="evidence" value="ECO:0007669"/>
    <property type="project" value="InterPro"/>
</dbReference>
<dbReference type="CDD" id="cd06261">
    <property type="entry name" value="TM_PBP2"/>
    <property type="match status" value="1"/>
</dbReference>
<keyword evidence="2 7" id="KW-0813">Transport</keyword>
<evidence type="ECO:0000313" key="9">
    <source>
        <dbReference type="EMBL" id="OAT82312.1"/>
    </source>
</evidence>
<feature type="transmembrane region" description="Helical" evidence="7">
    <location>
        <begin position="239"/>
        <end position="260"/>
    </location>
</feature>
<feature type="transmembrane region" description="Helical" evidence="7">
    <location>
        <begin position="12"/>
        <end position="32"/>
    </location>
</feature>
<proteinExistence type="inferred from homology"/>
<dbReference type="PROSITE" id="PS50928">
    <property type="entry name" value="ABC_TM1"/>
    <property type="match status" value="1"/>
</dbReference>
<reference evidence="9 10" key="1">
    <citation type="submission" date="2016-04" db="EMBL/GenBank/DDBJ databases">
        <authorList>
            <person name="Evans L.H."/>
            <person name="Alamgir A."/>
            <person name="Owens N."/>
            <person name="Weber N.D."/>
            <person name="Virtaneva K."/>
            <person name="Barbian K."/>
            <person name="Babar A."/>
            <person name="Rosenke K."/>
        </authorList>
    </citation>
    <scope>NUCLEOTIDE SEQUENCE [LARGE SCALE GENOMIC DNA]</scope>
    <source>
        <strain evidence="9 10">LMa1</strain>
    </source>
</reference>
<dbReference type="InterPro" id="IPR035906">
    <property type="entry name" value="MetI-like_sf"/>
</dbReference>
<comment type="caution">
    <text evidence="9">The sequence shown here is derived from an EMBL/GenBank/DDBJ whole genome shotgun (WGS) entry which is preliminary data.</text>
</comment>
<protein>
    <submittedName>
        <fullName evidence="9">ABC transporter permease</fullName>
    </submittedName>
</protein>
<keyword evidence="5 7" id="KW-1133">Transmembrane helix</keyword>
<keyword evidence="6 7" id="KW-0472">Membrane</keyword>
<evidence type="ECO:0000256" key="6">
    <source>
        <dbReference type="ARBA" id="ARBA00023136"/>
    </source>
</evidence>
<comment type="subcellular location">
    <subcellularLocation>
        <location evidence="1 7">Cell membrane</location>
        <topology evidence="1 7">Multi-pass membrane protein</topology>
    </subcellularLocation>
</comment>
<dbReference type="EMBL" id="LYVF01000137">
    <property type="protein sequence ID" value="OAT82312.1"/>
    <property type="molecule type" value="Genomic_DNA"/>
</dbReference>
<accession>A0A1B7LFE6</accession>
<dbReference type="SUPFAM" id="SSF161098">
    <property type="entry name" value="MetI-like"/>
    <property type="match status" value="1"/>
</dbReference>
<dbReference type="Pfam" id="PF00528">
    <property type="entry name" value="BPD_transp_1"/>
    <property type="match status" value="1"/>
</dbReference>
<feature type="transmembrane region" description="Helical" evidence="7">
    <location>
        <begin position="135"/>
        <end position="156"/>
    </location>
</feature>
<evidence type="ECO:0000256" key="3">
    <source>
        <dbReference type="ARBA" id="ARBA00022475"/>
    </source>
</evidence>
<feature type="domain" description="ABC transmembrane type-1" evidence="8">
    <location>
        <begin position="71"/>
        <end position="261"/>
    </location>
</feature>
<dbReference type="InterPro" id="IPR000515">
    <property type="entry name" value="MetI-like"/>
</dbReference>
<dbReference type="STRING" id="1838280.A6M21_09165"/>
<evidence type="ECO:0000313" key="10">
    <source>
        <dbReference type="Proteomes" id="UP000078532"/>
    </source>
</evidence>
<feature type="transmembrane region" description="Helical" evidence="7">
    <location>
        <begin position="185"/>
        <end position="206"/>
    </location>
</feature>
<keyword evidence="10" id="KW-1185">Reference proteome</keyword>
<feature type="transmembrane region" description="Helical" evidence="7">
    <location>
        <begin position="70"/>
        <end position="94"/>
    </location>
</feature>
<dbReference type="RefSeq" id="WP_066667821.1">
    <property type="nucleotide sequence ID" value="NZ_LYVF01000137.1"/>
</dbReference>
<dbReference type="GO" id="GO:0005886">
    <property type="term" value="C:plasma membrane"/>
    <property type="evidence" value="ECO:0007669"/>
    <property type="project" value="UniProtKB-SubCell"/>
</dbReference>
<evidence type="ECO:0000256" key="5">
    <source>
        <dbReference type="ARBA" id="ARBA00022989"/>
    </source>
</evidence>
<organism evidence="9 10">
    <name type="scientific">Desulfotomaculum copahuensis</name>
    <dbReference type="NCBI Taxonomy" id="1838280"/>
    <lineage>
        <taxon>Bacteria</taxon>
        <taxon>Bacillati</taxon>
        <taxon>Bacillota</taxon>
        <taxon>Clostridia</taxon>
        <taxon>Eubacteriales</taxon>
        <taxon>Desulfotomaculaceae</taxon>
        <taxon>Desulfotomaculum</taxon>
    </lineage>
</organism>
<evidence type="ECO:0000256" key="4">
    <source>
        <dbReference type="ARBA" id="ARBA00022692"/>
    </source>
</evidence>
<dbReference type="PANTHER" id="PTHR43744">
    <property type="entry name" value="ABC TRANSPORTER PERMEASE PROTEIN MG189-RELATED-RELATED"/>
    <property type="match status" value="1"/>
</dbReference>
<sequence>MKVRRWSKEAPWHILLILTAVLSLLPFIWMLATAFKPEPEIFAGGLNPLPAVPTLANFRFVMERVPLFRYFANTLLAAVLITGLKMVTSILAAYGFTRFRFRGREFIFYLCLVSIFVPVQVTMLPNYLLISHLGWLNSFAGLVIPQLADAMGIFLLRQSIRTVPVSLFEAARIDGAGHLAVLRRVLLPAIKPAVVALAILFFINAWNEYYWPLLVLNDKSMYTLPLALQMFTNQEGGTAWGVMMAAASLTALPPLVVYLLTQRYVVDSFINSGLKG</sequence>
<feature type="transmembrane region" description="Helical" evidence="7">
    <location>
        <begin position="106"/>
        <end position="129"/>
    </location>
</feature>
<evidence type="ECO:0000256" key="2">
    <source>
        <dbReference type="ARBA" id="ARBA00022448"/>
    </source>
</evidence>
<dbReference type="Gene3D" id="1.10.3720.10">
    <property type="entry name" value="MetI-like"/>
    <property type="match status" value="1"/>
</dbReference>
<dbReference type="OrthoDB" id="9787837at2"/>
<dbReference type="AlphaFoldDB" id="A0A1B7LFE6"/>
<keyword evidence="4 7" id="KW-0812">Transmembrane</keyword>
<evidence type="ECO:0000256" key="1">
    <source>
        <dbReference type="ARBA" id="ARBA00004651"/>
    </source>
</evidence>
<dbReference type="PANTHER" id="PTHR43744:SF12">
    <property type="entry name" value="ABC TRANSPORTER PERMEASE PROTEIN MG189-RELATED"/>
    <property type="match status" value="1"/>
</dbReference>
<dbReference type="Proteomes" id="UP000078532">
    <property type="component" value="Unassembled WGS sequence"/>
</dbReference>
<evidence type="ECO:0000259" key="8">
    <source>
        <dbReference type="PROSITE" id="PS50928"/>
    </source>
</evidence>
<gene>
    <name evidence="9" type="ORF">A6M21_09165</name>
</gene>
<comment type="similarity">
    <text evidence="7">Belongs to the binding-protein-dependent transport system permease family.</text>
</comment>
<name>A0A1B7LFE6_9FIRM</name>
<evidence type="ECO:0000256" key="7">
    <source>
        <dbReference type="RuleBase" id="RU363032"/>
    </source>
</evidence>